<name>A0A1Y0I9T6_9GAMM</name>
<evidence type="ECO:0000256" key="1">
    <source>
        <dbReference type="ARBA" id="ARBA00011063"/>
    </source>
</evidence>
<accession>A0A1Y0I9T6</accession>
<proteinExistence type="inferred from homology"/>
<dbReference type="EC" id="3.1.3.48" evidence="2"/>
<dbReference type="Proteomes" id="UP000196027">
    <property type="component" value="Chromosome"/>
</dbReference>
<keyword evidence="3" id="KW-0378">Hydrolase</keyword>
<feature type="active site" description="Nucleophile" evidence="5">
    <location>
        <position position="8"/>
    </location>
</feature>
<feature type="domain" description="Phosphotyrosine protein phosphatase I" evidence="6">
    <location>
        <begin position="2"/>
        <end position="151"/>
    </location>
</feature>
<comment type="similarity">
    <text evidence="1">Belongs to the low molecular weight phosphotyrosine protein phosphatase family.</text>
</comment>
<evidence type="ECO:0000259" key="6">
    <source>
        <dbReference type="SMART" id="SM00226"/>
    </source>
</evidence>
<evidence type="ECO:0000256" key="5">
    <source>
        <dbReference type="PIRSR" id="PIRSR617867-1"/>
    </source>
</evidence>
<keyword evidence="8" id="KW-1185">Reference proteome</keyword>
<reference evidence="7 8" key="1">
    <citation type="submission" date="2017-05" db="EMBL/GenBank/DDBJ databases">
        <title>Genomic insights into alkan degradation activity of Oleiphilus messinensis.</title>
        <authorList>
            <person name="Kozyavkin S.A."/>
            <person name="Slesarev A.I."/>
            <person name="Golyshin P.N."/>
            <person name="Korzhenkov A."/>
            <person name="Golyshina O.N."/>
            <person name="Toshchakov S.V."/>
        </authorList>
    </citation>
    <scope>NUCLEOTIDE SEQUENCE [LARGE SCALE GENOMIC DNA]</scope>
    <source>
        <strain evidence="7 8">ME102</strain>
    </source>
</reference>
<feature type="active site" evidence="5">
    <location>
        <position position="14"/>
    </location>
</feature>
<evidence type="ECO:0000313" key="7">
    <source>
        <dbReference type="EMBL" id="ARU56153.1"/>
    </source>
</evidence>
<dbReference type="RefSeq" id="WP_087464427.1">
    <property type="nucleotide sequence ID" value="NZ_CP021425.1"/>
</dbReference>
<protein>
    <recommendedName>
        <fullName evidence="2">protein-tyrosine-phosphatase</fullName>
        <ecNumber evidence="2">3.1.3.48</ecNumber>
    </recommendedName>
</protein>
<dbReference type="KEGG" id="ome:OLMES_2080"/>
<gene>
    <name evidence="7" type="ORF">OLMES_2080</name>
</gene>
<dbReference type="EMBL" id="CP021425">
    <property type="protein sequence ID" value="ARU56153.1"/>
    <property type="molecule type" value="Genomic_DNA"/>
</dbReference>
<dbReference type="PRINTS" id="PR00719">
    <property type="entry name" value="LMWPTPASE"/>
</dbReference>
<sequence length="161" mass="17912">MVKVLFVCLGNICRSPTAHGVFRSVVEREGLAAQIEIESAGTGPWHVGKTPDSRAIETAKKRGIDMADLRARQVADDDFEYFDYIFAMDQSNYENLIERCPAEFQNKVSLFLSLLNDNSIEEVPDPYYGGRAGFELVFDLVTNASEALLKQLIDTRAIASS</sequence>
<dbReference type="PANTHER" id="PTHR11717:SF7">
    <property type="entry name" value="LOW MOLECULAR WEIGHT PHOSPHOTYROSINE PROTEIN PHOSPHATASE"/>
    <property type="match status" value="1"/>
</dbReference>
<evidence type="ECO:0000256" key="4">
    <source>
        <dbReference type="ARBA" id="ARBA00022912"/>
    </source>
</evidence>
<dbReference type="InterPro" id="IPR050438">
    <property type="entry name" value="LMW_PTPase"/>
</dbReference>
<dbReference type="AlphaFoldDB" id="A0A1Y0I9T6"/>
<dbReference type="OrthoDB" id="9784339at2"/>
<dbReference type="FunFam" id="3.40.50.2300:FF:000113">
    <property type="entry name" value="Low molecular weight protein-tyrosine-phosphatase"/>
    <property type="match status" value="1"/>
</dbReference>
<keyword evidence="4" id="KW-0904">Protein phosphatase</keyword>
<dbReference type="InterPro" id="IPR036196">
    <property type="entry name" value="Ptyr_pPase_sf"/>
</dbReference>
<dbReference type="Pfam" id="PF01451">
    <property type="entry name" value="LMWPc"/>
    <property type="match status" value="1"/>
</dbReference>
<evidence type="ECO:0000256" key="2">
    <source>
        <dbReference type="ARBA" id="ARBA00013064"/>
    </source>
</evidence>
<dbReference type="GO" id="GO:0004725">
    <property type="term" value="F:protein tyrosine phosphatase activity"/>
    <property type="evidence" value="ECO:0007669"/>
    <property type="project" value="UniProtKB-EC"/>
</dbReference>
<dbReference type="InterPro" id="IPR017867">
    <property type="entry name" value="Tyr_phospatase_low_mol_wt"/>
</dbReference>
<feature type="active site" description="Proton donor" evidence="5">
    <location>
        <position position="125"/>
    </location>
</feature>
<dbReference type="Gene3D" id="3.40.50.2300">
    <property type="match status" value="1"/>
</dbReference>
<dbReference type="CDD" id="cd16343">
    <property type="entry name" value="LMWPTP"/>
    <property type="match status" value="1"/>
</dbReference>
<organism evidence="7 8">
    <name type="scientific">Oleiphilus messinensis</name>
    <dbReference type="NCBI Taxonomy" id="141451"/>
    <lineage>
        <taxon>Bacteria</taxon>
        <taxon>Pseudomonadati</taxon>
        <taxon>Pseudomonadota</taxon>
        <taxon>Gammaproteobacteria</taxon>
        <taxon>Oceanospirillales</taxon>
        <taxon>Oleiphilaceae</taxon>
        <taxon>Oleiphilus</taxon>
    </lineage>
</organism>
<dbReference type="PANTHER" id="PTHR11717">
    <property type="entry name" value="LOW MOLECULAR WEIGHT PROTEIN TYROSINE PHOSPHATASE"/>
    <property type="match status" value="1"/>
</dbReference>
<dbReference type="SUPFAM" id="SSF52788">
    <property type="entry name" value="Phosphotyrosine protein phosphatases I"/>
    <property type="match status" value="1"/>
</dbReference>
<dbReference type="SMART" id="SM00226">
    <property type="entry name" value="LMWPc"/>
    <property type="match status" value="1"/>
</dbReference>
<evidence type="ECO:0000256" key="3">
    <source>
        <dbReference type="ARBA" id="ARBA00022801"/>
    </source>
</evidence>
<evidence type="ECO:0000313" key="8">
    <source>
        <dbReference type="Proteomes" id="UP000196027"/>
    </source>
</evidence>
<dbReference type="InterPro" id="IPR023485">
    <property type="entry name" value="Ptyr_pPase"/>
</dbReference>